<protein>
    <submittedName>
        <fullName evidence="2">DUF397 domain-containing protein</fullName>
    </submittedName>
</protein>
<dbReference type="OrthoDB" id="4330022at2"/>
<name>A0A366LYY6_9ACTN</name>
<reference evidence="2 3" key="1">
    <citation type="submission" date="2018-06" db="EMBL/GenBank/DDBJ databases">
        <title>Sphaerisporangium craniellae sp. nov., isolated from a marine sponge in the South China Sea.</title>
        <authorList>
            <person name="Li L."/>
        </authorList>
    </citation>
    <scope>NUCLEOTIDE SEQUENCE [LARGE SCALE GENOMIC DNA]</scope>
    <source>
        <strain evidence="2 3">LHW63015</strain>
    </source>
</reference>
<gene>
    <name evidence="2" type="ORF">DP939_20110</name>
</gene>
<dbReference type="RefSeq" id="WP_113982471.1">
    <property type="nucleotide sequence ID" value="NZ_QMEY01000008.1"/>
</dbReference>
<dbReference type="AlphaFoldDB" id="A0A366LYY6"/>
<sequence length="71" mass="7743">MITVTTEELRAAAWRKSSHSNAGGDCVETAVLNGGIVAVRDSKDPDGPVLLLGERHFRRFIADIKTGRLEH</sequence>
<dbReference type="InterPro" id="IPR007278">
    <property type="entry name" value="DUF397"/>
</dbReference>
<dbReference type="Pfam" id="PF04149">
    <property type="entry name" value="DUF397"/>
    <property type="match status" value="1"/>
</dbReference>
<organism evidence="2 3">
    <name type="scientific">Spongiactinospora rosea</name>
    <dbReference type="NCBI Taxonomy" id="2248750"/>
    <lineage>
        <taxon>Bacteria</taxon>
        <taxon>Bacillati</taxon>
        <taxon>Actinomycetota</taxon>
        <taxon>Actinomycetes</taxon>
        <taxon>Streptosporangiales</taxon>
        <taxon>Streptosporangiaceae</taxon>
        <taxon>Spongiactinospora</taxon>
    </lineage>
</organism>
<feature type="domain" description="DUF397" evidence="1">
    <location>
        <begin position="12"/>
        <end position="65"/>
    </location>
</feature>
<evidence type="ECO:0000313" key="3">
    <source>
        <dbReference type="Proteomes" id="UP000253303"/>
    </source>
</evidence>
<evidence type="ECO:0000259" key="1">
    <source>
        <dbReference type="Pfam" id="PF04149"/>
    </source>
</evidence>
<accession>A0A366LYY6</accession>
<keyword evidence="3" id="KW-1185">Reference proteome</keyword>
<evidence type="ECO:0000313" key="2">
    <source>
        <dbReference type="EMBL" id="RBQ18392.1"/>
    </source>
</evidence>
<dbReference type="Proteomes" id="UP000253303">
    <property type="component" value="Unassembled WGS sequence"/>
</dbReference>
<dbReference type="EMBL" id="QMEY01000008">
    <property type="protein sequence ID" value="RBQ18392.1"/>
    <property type="molecule type" value="Genomic_DNA"/>
</dbReference>
<comment type="caution">
    <text evidence="2">The sequence shown here is derived from an EMBL/GenBank/DDBJ whole genome shotgun (WGS) entry which is preliminary data.</text>
</comment>
<proteinExistence type="predicted"/>